<evidence type="ECO:0000259" key="12">
    <source>
        <dbReference type="Pfam" id="PF00999"/>
    </source>
</evidence>
<feature type="transmembrane region" description="Helical" evidence="11">
    <location>
        <begin position="289"/>
        <end position="317"/>
    </location>
</feature>
<dbReference type="EMBL" id="JAVDTR010000013">
    <property type="protein sequence ID" value="MDR6725832.1"/>
    <property type="molecule type" value="Genomic_DNA"/>
</dbReference>
<organism evidence="13 14">
    <name type="scientific">Paenibacillus amylolyticus</name>
    <dbReference type="NCBI Taxonomy" id="1451"/>
    <lineage>
        <taxon>Bacteria</taxon>
        <taxon>Bacillati</taxon>
        <taxon>Bacillota</taxon>
        <taxon>Bacilli</taxon>
        <taxon>Bacillales</taxon>
        <taxon>Paenibacillaceae</taxon>
        <taxon>Paenibacillus</taxon>
    </lineage>
</organism>
<evidence type="ECO:0000256" key="6">
    <source>
        <dbReference type="ARBA" id="ARBA00022989"/>
    </source>
</evidence>
<keyword evidence="4" id="KW-0050">Antiport</keyword>
<comment type="similarity">
    <text evidence="2">Belongs to the monovalent cation:proton antiporter 2 (CPA2) transporter (TC 2.A.37) family.</text>
</comment>
<evidence type="ECO:0000256" key="10">
    <source>
        <dbReference type="ARBA" id="ARBA00023201"/>
    </source>
</evidence>
<gene>
    <name evidence="13" type="ORF">J2W91_004334</name>
</gene>
<feature type="transmembrane region" description="Helical" evidence="11">
    <location>
        <begin position="144"/>
        <end position="169"/>
    </location>
</feature>
<dbReference type="Proteomes" id="UP001254832">
    <property type="component" value="Unassembled WGS sequence"/>
</dbReference>
<keyword evidence="8" id="KW-0406">Ion transport</keyword>
<dbReference type="Gene3D" id="1.20.1530.20">
    <property type="match status" value="1"/>
</dbReference>
<dbReference type="GO" id="GO:0008324">
    <property type="term" value="F:monoatomic cation transmembrane transporter activity"/>
    <property type="evidence" value="ECO:0007669"/>
    <property type="project" value="InterPro"/>
</dbReference>
<evidence type="ECO:0000256" key="5">
    <source>
        <dbReference type="ARBA" id="ARBA00022692"/>
    </source>
</evidence>
<dbReference type="InterPro" id="IPR004771">
    <property type="entry name" value="K/H_exchanger"/>
</dbReference>
<dbReference type="GO" id="GO:0015297">
    <property type="term" value="F:antiporter activity"/>
    <property type="evidence" value="ECO:0007669"/>
    <property type="project" value="UniProtKB-KW"/>
</dbReference>
<dbReference type="InterPro" id="IPR006153">
    <property type="entry name" value="Cation/H_exchanger_TM"/>
</dbReference>
<dbReference type="GO" id="GO:0016020">
    <property type="term" value="C:membrane"/>
    <property type="evidence" value="ECO:0007669"/>
    <property type="project" value="UniProtKB-SubCell"/>
</dbReference>
<comment type="subcellular location">
    <subcellularLocation>
        <location evidence="1">Membrane</location>
        <topology evidence="1">Multi-pass membrane protein</topology>
    </subcellularLocation>
</comment>
<dbReference type="NCBIfam" id="TIGR00932">
    <property type="entry name" value="2a37"/>
    <property type="match status" value="1"/>
</dbReference>
<evidence type="ECO:0000256" key="8">
    <source>
        <dbReference type="ARBA" id="ARBA00023065"/>
    </source>
</evidence>
<feature type="transmembrane region" description="Helical" evidence="11">
    <location>
        <begin position="83"/>
        <end position="107"/>
    </location>
</feature>
<proteinExistence type="inferred from homology"/>
<keyword evidence="9 11" id="KW-0472">Membrane</keyword>
<dbReference type="GO" id="GO:1902600">
    <property type="term" value="P:proton transmembrane transport"/>
    <property type="evidence" value="ECO:0007669"/>
    <property type="project" value="InterPro"/>
</dbReference>
<feature type="transmembrane region" description="Helical" evidence="11">
    <location>
        <begin position="235"/>
        <end position="253"/>
    </location>
</feature>
<evidence type="ECO:0000313" key="14">
    <source>
        <dbReference type="Proteomes" id="UP001254832"/>
    </source>
</evidence>
<evidence type="ECO:0000256" key="9">
    <source>
        <dbReference type="ARBA" id="ARBA00023136"/>
    </source>
</evidence>
<accession>A0AAP5H4R2</accession>
<evidence type="ECO:0000256" key="2">
    <source>
        <dbReference type="ARBA" id="ARBA00005551"/>
    </source>
</evidence>
<dbReference type="AlphaFoldDB" id="A0AAP5H4R2"/>
<keyword evidence="6 11" id="KW-1133">Transmembrane helix</keyword>
<evidence type="ECO:0000256" key="11">
    <source>
        <dbReference type="SAM" id="Phobius"/>
    </source>
</evidence>
<name>A0AAP5H4R2_PAEAM</name>
<evidence type="ECO:0000256" key="4">
    <source>
        <dbReference type="ARBA" id="ARBA00022449"/>
    </source>
</evidence>
<reference evidence="13" key="1">
    <citation type="submission" date="2023-07" db="EMBL/GenBank/DDBJ databases">
        <title>Sorghum-associated microbial communities from plants grown in Nebraska, USA.</title>
        <authorList>
            <person name="Schachtman D."/>
        </authorList>
    </citation>
    <scope>NUCLEOTIDE SEQUENCE</scope>
    <source>
        <strain evidence="13">BE80</strain>
    </source>
</reference>
<keyword evidence="3" id="KW-0813">Transport</keyword>
<keyword evidence="10" id="KW-0739">Sodium transport</keyword>
<feature type="transmembrane region" description="Helical" evidence="11">
    <location>
        <begin position="113"/>
        <end position="132"/>
    </location>
</feature>
<feature type="transmembrane region" description="Helical" evidence="11">
    <location>
        <begin position="265"/>
        <end position="283"/>
    </location>
</feature>
<dbReference type="GO" id="GO:0006814">
    <property type="term" value="P:sodium ion transport"/>
    <property type="evidence" value="ECO:0007669"/>
    <property type="project" value="UniProtKB-KW"/>
</dbReference>
<feature type="transmembrane region" description="Helical" evidence="11">
    <location>
        <begin position="353"/>
        <end position="374"/>
    </location>
</feature>
<feature type="transmembrane region" description="Helical" evidence="11">
    <location>
        <begin position="175"/>
        <end position="199"/>
    </location>
</feature>
<evidence type="ECO:0000256" key="7">
    <source>
        <dbReference type="ARBA" id="ARBA00023053"/>
    </source>
</evidence>
<evidence type="ECO:0000256" key="1">
    <source>
        <dbReference type="ARBA" id="ARBA00004141"/>
    </source>
</evidence>
<evidence type="ECO:0000313" key="13">
    <source>
        <dbReference type="EMBL" id="MDR6725832.1"/>
    </source>
</evidence>
<keyword evidence="5 11" id="KW-0812">Transmembrane</keyword>
<keyword evidence="7" id="KW-0915">Sodium</keyword>
<dbReference type="Pfam" id="PF00999">
    <property type="entry name" value="Na_H_Exchanger"/>
    <property type="match status" value="1"/>
</dbReference>
<dbReference type="PANTHER" id="PTHR43562">
    <property type="entry name" value="NAPA-TYPE SODIUM/HYDROGEN ANTIPORTER"/>
    <property type="match status" value="1"/>
</dbReference>
<sequence length="397" mass="42156">MEFILSLALILIFTKLAGDLSVRLGQPSVLGKLIVGVILGPALLNWVPKSDFVHYMAEIGVLLLMFIAGLETDLDQLKKNWKAAFAVAVGGVILPFIGGYGAAVGFGMTQTHALFFGLLFCATSVSISVQTLKDMNQLSSREGTTILGAAVVDDVLVVVLLAVMMSLLGTGAGDISISLLIGKKLLFFVIIIAAGWFLVPRIMKWMQPLKVTETVITAGLIICFGFSYFAEWMGVAGIIGAFAAGIAISQTSFKHEVETKLEPIAYGIFVPVFFVSIGLNVQFDGVGSQIWFIVVISLIAIVTKLLGGGAGALLTGFDRKSSVAIGAGMISRGEVALIIASTGLASGLLDSEYFTSVVIMVIITTLVTPPLLKITFSRKKGERKIEQEIQQESNISG</sequence>
<comment type="caution">
    <text evidence="13">The sequence shown here is derived from an EMBL/GenBank/DDBJ whole genome shotgun (WGS) entry which is preliminary data.</text>
</comment>
<evidence type="ECO:0000256" key="3">
    <source>
        <dbReference type="ARBA" id="ARBA00022448"/>
    </source>
</evidence>
<dbReference type="RefSeq" id="WP_310143401.1">
    <property type="nucleotide sequence ID" value="NZ_JAVDTR010000013.1"/>
</dbReference>
<dbReference type="PANTHER" id="PTHR43562:SF3">
    <property type="entry name" value="SODIUM ION_PROTON EXCHANGER (EUROFUNG)"/>
    <property type="match status" value="1"/>
</dbReference>
<dbReference type="InterPro" id="IPR038770">
    <property type="entry name" value="Na+/solute_symporter_sf"/>
</dbReference>
<protein>
    <submittedName>
        <fullName evidence="13">Monovalent cation:proton antiporter-2 (CPA2) family protein</fullName>
    </submittedName>
</protein>
<feature type="domain" description="Cation/H+ exchanger transmembrane" evidence="12">
    <location>
        <begin position="11"/>
        <end position="374"/>
    </location>
</feature>
<feature type="transmembrane region" description="Helical" evidence="11">
    <location>
        <begin position="52"/>
        <end position="71"/>
    </location>
</feature>